<dbReference type="InterPro" id="IPR050925">
    <property type="entry name" value="Rhomboid_protease_S54"/>
</dbReference>
<feature type="transmembrane region" description="Helical" evidence="7">
    <location>
        <begin position="183"/>
        <end position="203"/>
    </location>
</feature>
<accession>A0A4Q1JU75</accession>
<comment type="subcellular location">
    <subcellularLocation>
        <location evidence="1">Membrane</location>
        <topology evidence="1">Multi-pass membrane protein</topology>
    </subcellularLocation>
</comment>
<feature type="transmembrane region" description="Helical" evidence="7">
    <location>
        <begin position="236"/>
        <end position="258"/>
    </location>
</feature>
<organism evidence="9 10">
    <name type="scientific">Pseudoxanthomonas composti</name>
    <dbReference type="NCBI Taxonomy" id="2137479"/>
    <lineage>
        <taxon>Bacteria</taxon>
        <taxon>Pseudomonadati</taxon>
        <taxon>Pseudomonadota</taxon>
        <taxon>Gammaproteobacteria</taxon>
        <taxon>Lysobacterales</taxon>
        <taxon>Lysobacteraceae</taxon>
        <taxon>Pseudoxanthomonas</taxon>
    </lineage>
</organism>
<dbReference type="GO" id="GO:0004252">
    <property type="term" value="F:serine-type endopeptidase activity"/>
    <property type="evidence" value="ECO:0007669"/>
    <property type="project" value="InterPro"/>
</dbReference>
<dbReference type="Proteomes" id="UP000289784">
    <property type="component" value="Unassembled WGS sequence"/>
</dbReference>
<evidence type="ECO:0000313" key="9">
    <source>
        <dbReference type="EMBL" id="RXR05174.1"/>
    </source>
</evidence>
<feature type="domain" description="Peptidase S54 rhomboid" evidence="8">
    <location>
        <begin position="144"/>
        <end position="294"/>
    </location>
</feature>
<reference evidence="9 10" key="1">
    <citation type="submission" date="2019-01" db="EMBL/GenBank/DDBJ databases">
        <title>Pseudoxanthomonas composti sp. nov., isolated from compost.</title>
        <authorList>
            <person name="Yang G."/>
        </authorList>
    </citation>
    <scope>NUCLEOTIDE SEQUENCE [LARGE SCALE GENOMIC DNA]</scope>
    <source>
        <strain evidence="9 10">GSS15</strain>
    </source>
</reference>
<feature type="transmembrane region" description="Helical" evidence="7">
    <location>
        <begin position="209"/>
        <end position="229"/>
    </location>
</feature>
<evidence type="ECO:0000256" key="4">
    <source>
        <dbReference type="ARBA" id="ARBA00022801"/>
    </source>
</evidence>
<dbReference type="PANTHER" id="PTHR43731">
    <property type="entry name" value="RHOMBOID PROTEASE"/>
    <property type="match status" value="1"/>
</dbReference>
<feature type="transmembrane region" description="Helical" evidence="7">
    <location>
        <begin position="278"/>
        <end position="295"/>
    </location>
</feature>
<keyword evidence="10" id="KW-1185">Reference proteome</keyword>
<evidence type="ECO:0000259" key="8">
    <source>
        <dbReference type="Pfam" id="PF01694"/>
    </source>
</evidence>
<keyword evidence="6 7" id="KW-0472">Membrane</keyword>
<keyword evidence="3 7" id="KW-0812">Transmembrane</keyword>
<evidence type="ECO:0000256" key="5">
    <source>
        <dbReference type="ARBA" id="ARBA00022989"/>
    </source>
</evidence>
<evidence type="ECO:0000256" key="7">
    <source>
        <dbReference type="SAM" id="Phobius"/>
    </source>
</evidence>
<evidence type="ECO:0000313" key="10">
    <source>
        <dbReference type="Proteomes" id="UP000289784"/>
    </source>
</evidence>
<dbReference type="OrthoDB" id="9814037at2"/>
<keyword evidence="4" id="KW-0378">Hydrolase</keyword>
<dbReference type="GO" id="GO:0016020">
    <property type="term" value="C:membrane"/>
    <property type="evidence" value="ECO:0007669"/>
    <property type="project" value="UniProtKB-SubCell"/>
</dbReference>
<dbReference type="PANTHER" id="PTHR43731:SF14">
    <property type="entry name" value="PRESENILIN-ASSOCIATED RHOMBOID-LIKE PROTEIN, MITOCHONDRIAL"/>
    <property type="match status" value="1"/>
</dbReference>
<dbReference type="RefSeq" id="WP_129471178.1">
    <property type="nucleotide sequence ID" value="NZ_SAWZ01000005.1"/>
</dbReference>
<comment type="caution">
    <text evidence="9">The sequence shown here is derived from an EMBL/GenBank/DDBJ whole genome shotgun (WGS) entry which is preliminary data.</text>
</comment>
<dbReference type="Gene3D" id="1.20.1540.10">
    <property type="entry name" value="Rhomboid-like"/>
    <property type="match status" value="1"/>
</dbReference>
<keyword evidence="9" id="KW-0645">Protease</keyword>
<sequence length="484" mass="53597">MLILPLHKPLNRANFPVATMLLVLANVVVFFGFQLRDARALGQAMQVYRNQDLARLEVPAYERHLLQTRQAGALSNFRQVPEQQRAAYVAMHGLTDVAFLRALQSGRLFDTPDTLPRWQQARAPYQARLEQVFTYRHILRSSEWSLHRMLSSAFLHADFMHLLGNMLFLTAIGLLLEGAIGPWRFAGVYLLGALGSSAVSLWWRAGEAGGGLGASGAIAAMMGAFCVVWGRHPVRFFYWIGVVFDYVRAPAIWLLPVWLGWEVWNLLTNTGAGIGFDAHAGGLVTGALLGAMLVASGQRRLGFMLDLPEVPVDDRFERAQRHIGRMENAEAERLLAELAIETPHHIEIARARYLVARNSGQPAAIQSRALALLAIPAADAAQAQLQFEAWQASQAQGAHLEPALRAGLIQHWLALGLDTQVEHLLAASAADMAPQELAQHWFKLALHHRSAQAHDKSSQLLQQLVARFPDLPQAEKARFLLHNA</sequence>
<evidence type="ECO:0000256" key="1">
    <source>
        <dbReference type="ARBA" id="ARBA00004141"/>
    </source>
</evidence>
<feature type="transmembrane region" description="Helical" evidence="7">
    <location>
        <begin position="15"/>
        <end position="35"/>
    </location>
</feature>
<dbReference type="EMBL" id="SAWZ01000005">
    <property type="protein sequence ID" value="RXR05174.1"/>
    <property type="molecule type" value="Genomic_DNA"/>
</dbReference>
<dbReference type="InterPro" id="IPR035952">
    <property type="entry name" value="Rhomboid-like_sf"/>
</dbReference>
<protein>
    <submittedName>
        <fullName evidence="9">Rhomboid family intramembrane serine protease</fullName>
    </submittedName>
</protein>
<dbReference type="GO" id="GO:0006508">
    <property type="term" value="P:proteolysis"/>
    <property type="evidence" value="ECO:0007669"/>
    <property type="project" value="UniProtKB-KW"/>
</dbReference>
<name>A0A4Q1JU75_9GAMM</name>
<dbReference type="AlphaFoldDB" id="A0A4Q1JU75"/>
<gene>
    <name evidence="9" type="ORF">EPA99_10450</name>
</gene>
<comment type="similarity">
    <text evidence="2">Belongs to the peptidase S54 family.</text>
</comment>
<dbReference type="Pfam" id="PF01694">
    <property type="entry name" value="Rhomboid"/>
    <property type="match status" value="1"/>
</dbReference>
<dbReference type="InterPro" id="IPR022764">
    <property type="entry name" value="Peptidase_S54_rhomboid_dom"/>
</dbReference>
<feature type="transmembrane region" description="Helical" evidence="7">
    <location>
        <begin position="153"/>
        <end position="176"/>
    </location>
</feature>
<evidence type="ECO:0000256" key="6">
    <source>
        <dbReference type="ARBA" id="ARBA00023136"/>
    </source>
</evidence>
<evidence type="ECO:0000256" key="2">
    <source>
        <dbReference type="ARBA" id="ARBA00009045"/>
    </source>
</evidence>
<dbReference type="SUPFAM" id="SSF144091">
    <property type="entry name" value="Rhomboid-like"/>
    <property type="match status" value="1"/>
</dbReference>
<keyword evidence="5 7" id="KW-1133">Transmembrane helix</keyword>
<evidence type="ECO:0000256" key="3">
    <source>
        <dbReference type="ARBA" id="ARBA00022692"/>
    </source>
</evidence>
<proteinExistence type="inferred from homology"/>